<keyword evidence="6" id="KW-1185">Reference proteome</keyword>
<dbReference type="EMBL" id="SOYY01000001">
    <property type="protein sequence ID" value="KAA0725463.1"/>
    <property type="molecule type" value="Genomic_DNA"/>
</dbReference>
<feature type="domain" description="VWFC" evidence="4">
    <location>
        <begin position="31"/>
        <end position="89"/>
    </location>
</feature>
<accession>A0A5A9PU94</accession>
<evidence type="ECO:0000313" key="6">
    <source>
        <dbReference type="Proteomes" id="UP000324632"/>
    </source>
</evidence>
<feature type="transmembrane region" description="Helical" evidence="2">
    <location>
        <begin position="516"/>
        <end position="539"/>
    </location>
</feature>
<evidence type="ECO:0000313" key="5">
    <source>
        <dbReference type="EMBL" id="KAA0725463.1"/>
    </source>
</evidence>
<comment type="caution">
    <text evidence="5">The sequence shown here is derived from an EMBL/GenBank/DDBJ whole genome shotgun (WGS) entry which is preliminary data.</text>
</comment>
<feature type="compositionally biased region" description="Polar residues" evidence="1">
    <location>
        <begin position="698"/>
        <end position="713"/>
    </location>
</feature>
<dbReference type="SMART" id="SM00214">
    <property type="entry name" value="VWC"/>
    <property type="match status" value="1"/>
</dbReference>
<feature type="signal peptide" evidence="3">
    <location>
        <begin position="1"/>
        <end position="22"/>
    </location>
</feature>
<dbReference type="PANTHER" id="PTHR24637">
    <property type="entry name" value="COLLAGEN"/>
    <property type="match status" value="1"/>
</dbReference>
<evidence type="ECO:0000256" key="3">
    <source>
        <dbReference type="SAM" id="SignalP"/>
    </source>
</evidence>
<feature type="region of interest" description="Disordered" evidence="1">
    <location>
        <begin position="634"/>
        <end position="713"/>
    </location>
</feature>
<keyword evidence="5" id="KW-0176">Collagen</keyword>
<proteinExistence type="predicted"/>
<keyword evidence="2" id="KW-1133">Transmembrane helix</keyword>
<dbReference type="Gene3D" id="2.10.70.10">
    <property type="entry name" value="Complement Module, domain 1"/>
    <property type="match status" value="1"/>
</dbReference>
<sequence length="713" mass="76946">MFSFVDFRLGLLLSAAVLVVRGQGEDDMPFGSCTLDGQSYDDKDVWKPEPCQICVCDSGSIMCDEVICEDTSDCANPEIPDGECCPICPDEDGVVFPTEEYERPGDVGPKGDPVRRVFVFKPKHTCRVPKVLPAEMAFLERTDSLDLQVLLEQLALVAEVPLVSVAPLEIQVHMALKDSLDPQASPVRLVLLVQWVLVVFLVLLERMEKMVRLENLVVLVNVELLALRAVVASLEPLDSPALRDTEEKVVFLVRVVPLDPWVLVVCLVREAVLVPLALRVLVVMMAILAVPDLLDPLALPDLLDSLVVLVLRVKLALLEAVVQRDPKDPVVSLVTLDLLVLLALLEPLDLMVSPVAKVLLVLLVLLELLVSLVAVDHLDLLAPWVVLALRVTMVILVSKVLGENLVLRENLAQLEFKVLPDLLVRRGKEVLVVRMVELDLLDHLEAVVPLATVVFLVLMERLALWAVLVSVDPMDQWELKDPAESPADKESQDCLDQRVNLVKLAREALLDLLDPWVLLARMVISVFLVLLVPLGLLEIREKLDLLALLGSRDCQVHRVPLVRLANLVTRVVLVRLVLLVRLAQEVREVSLGSVVATALLVLLVLVDPPVLLGEPGAAGAPGGVGPVGMQGMPGERGAGGMPGARGERGDAGPKGLDGALGKDGMRGMSGPIGPPGPTGGPGEKGESGAVGPPGLTGSRGSPVSFHNASQNLF</sequence>
<evidence type="ECO:0000256" key="1">
    <source>
        <dbReference type="SAM" id="MobiDB-lite"/>
    </source>
</evidence>
<feature type="transmembrane region" description="Helical" evidence="2">
    <location>
        <begin position="381"/>
        <end position="401"/>
    </location>
</feature>
<dbReference type="InterPro" id="IPR008160">
    <property type="entry name" value="Collagen"/>
</dbReference>
<dbReference type="GO" id="GO:0005581">
    <property type="term" value="C:collagen trimer"/>
    <property type="evidence" value="ECO:0007669"/>
    <property type="project" value="UniProtKB-KW"/>
</dbReference>
<organism evidence="5 6">
    <name type="scientific">Triplophysa tibetana</name>
    <dbReference type="NCBI Taxonomy" id="1572043"/>
    <lineage>
        <taxon>Eukaryota</taxon>
        <taxon>Metazoa</taxon>
        <taxon>Chordata</taxon>
        <taxon>Craniata</taxon>
        <taxon>Vertebrata</taxon>
        <taxon>Euteleostomi</taxon>
        <taxon>Actinopterygii</taxon>
        <taxon>Neopterygii</taxon>
        <taxon>Teleostei</taxon>
        <taxon>Ostariophysi</taxon>
        <taxon>Cypriniformes</taxon>
        <taxon>Nemacheilidae</taxon>
        <taxon>Triplophysa</taxon>
    </lineage>
</organism>
<reference evidence="5 6" key="1">
    <citation type="journal article" date="2019" name="Mol. Ecol. Resour.">
        <title>Chromosome-level genome assembly of Triplophysa tibetana, a fish adapted to the harsh high-altitude environment of the Tibetan Plateau.</title>
        <authorList>
            <person name="Yang X."/>
            <person name="Liu H."/>
            <person name="Ma Z."/>
            <person name="Zou Y."/>
            <person name="Zou M."/>
            <person name="Mao Y."/>
            <person name="Li X."/>
            <person name="Wang H."/>
            <person name="Chen T."/>
            <person name="Wang W."/>
            <person name="Yang R."/>
        </authorList>
    </citation>
    <scope>NUCLEOTIDE SEQUENCE [LARGE SCALE GENOMIC DNA]</scope>
    <source>
        <strain evidence="5">TTIB1903HZAU</strain>
        <tissue evidence="5">Muscle</tissue>
    </source>
</reference>
<feature type="transmembrane region" description="Helical" evidence="2">
    <location>
        <begin position="355"/>
        <end position="375"/>
    </location>
</feature>
<feature type="compositionally biased region" description="Gly residues" evidence="1">
    <location>
        <begin position="634"/>
        <end position="643"/>
    </location>
</feature>
<keyword evidence="2" id="KW-0472">Membrane</keyword>
<evidence type="ECO:0000259" key="4">
    <source>
        <dbReference type="PROSITE" id="PS50184"/>
    </source>
</evidence>
<name>A0A5A9PU94_9TELE</name>
<feature type="transmembrane region" description="Helical" evidence="2">
    <location>
        <begin position="186"/>
        <end position="204"/>
    </location>
</feature>
<dbReference type="PROSITE" id="PS01208">
    <property type="entry name" value="VWFC_1"/>
    <property type="match status" value="1"/>
</dbReference>
<dbReference type="SUPFAM" id="SSF57603">
    <property type="entry name" value="FnI-like domain"/>
    <property type="match status" value="1"/>
</dbReference>
<dbReference type="PANTHER" id="PTHR24637:SF421">
    <property type="entry name" value="CUTICLE COLLAGEN DPY-2"/>
    <property type="match status" value="1"/>
</dbReference>
<dbReference type="AlphaFoldDB" id="A0A5A9PU94"/>
<gene>
    <name evidence="5" type="ORF">E1301_Tti010375</name>
</gene>
<feature type="chain" id="PRO_5023003212" evidence="3">
    <location>
        <begin position="23"/>
        <end position="713"/>
    </location>
</feature>
<dbReference type="Pfam" id="PF00093">
    <property type="entry name" value="VWC"/>
    <property type="match status" value="1"/>
</dbReference>
<keyword evidence="3" id="KW-0732">Signal</keyword>
<dbReference type="PROSITE" id="PS50184">
    <property type="entry name" value="VWFC_2"/>
    <property type="match status" value="1"/>
</dbReference>
<feature type="transmembrane region" description="Helical" evidence="2">
    <location>
        <begin position="444"/>
        <end position="468"/>
    </location>
</feature>
<keyword evidence="2" id="KW-0812">Transmembrane</keyword>
<feature type="transmembrane region" description="Helical" evidence="2">
    <location>
        <begin position="589"/>
        <end position="606"/>
    </location>
</feature>
<protein>
    <submittedName>
        <fullName evidence="5">Collagen alpha-1(I) chain</fullName>
    </submittedName>
</protein>
<dbReference type="Proteomes" id="UP000324632">
    <property type="component" value="Chromosome 1"/>
</dbReference>
<dbReference type="InterPro" id="IPR001007">
    <property type="entry name" value="VWF_dom"/>
</dbReference>
<dbReference type="Pfam" id="PF01391">
    <property type="entry name" value="Collagen"/>
    <property type="match status" value="1"/>
</dbReference>
<evidence type="ECO:0000256" key="2">
    <source>
        <dbReference type="SAM" id="Phobius"/>
    </source>
</evidence>
<dbReference type="FunFam" id="2.10.70.10:FF:000013">
    <property type="entry name" value="Collagen, type I, alpha 1"/>
    <property type="match status" value="1"/>
</dbReference>